<dbReference type="AlphaFoldDB" id="A0A5R8Y079"/>
<feature type="domain" description="Major facilitator superfamily (MFS) profile" evidence="6">
    <location>
        <begin position="168"/>
        <end position="411"/>
    </location>
</feature>
<feature type="transmembrane region" description="Helical" evidence="5">
    <location>
        <begin position="344"/>
        <end position="369"/>
    </location>
</feature>
<evidence type="ECO:0000313" key="8">
    <source>
        <dbReference type="Proteomes" id="UP000308901"/>
    </source>
</evidence>
<feature type="transmembrane region" description="Helical" evidence="5">
    <location>
        <begin position="169"/>
        <end position="186"/>
    </location>
</feature>
<protein>
    <submittedName>
        <fullName evidence="7">MFS transporter</fullName>
    </submittedName>
</protein>
<feature type="transmembrane region" description="Helical" evidence="5">
    <location>
        <begin position="279"/>
        <end position="296"/>
    </location>
</feature>
<dbReference type="InterPro" id="IPR039672">
    <property type="entry name" value="MFS_2"/>
</dbReference>
<feature type="transmembrane region" description="Helical" evidence="5">
    <location>
        <begin position="141"/>
        <end position="157"/>
    </location>
</feature>
<organism evidence="7 8">
    <name type="scientific">Arcobacter arenosus</name>
    <dbReference type="NCBI Taxonomy" id="2576037"/>
    <lineage>
        <taxon>Bacteria</taxon>
        <taxon>Pseudomonadati</taxon>
        <taxon>Campylobacterota</taxon>
        <taxon>Epsilonproteobacteria</taxon>
        <taxon>Campylobacterales</taxon>
        <taxon>Arcobacteraceae</taxon>
        <taxon>Arcobacter</taxon>
    </lineage>
</organism>
<feature type="transmembrane region" description="Helical" evidence="5">
    <location>
        <begin position="7"/>
        <end position="27"/>
    </location>
</feature>
<feature type="transmembrane region" description="Helical" evidence="5">
    <location>
        <begin position="72"/>
        <end position="89"/>
    </location>
</feature>
<evidence type="ECO:0000256" key="3">
    <source>
        <dbReference type="ARBA" id="ARBA00022989"/>
    </source>
</evidence>
<evidence type="ECO:0000256" key="4">
    <source>
        <dbReference type="ARBA" id="ARBA00023136"/>
    </source>
</evidence>
<feature type="transmembrane region" description="Helical" evidence="5">
    <location>
        <begin position="33"/>
        <end position="51"/>
    </location>
</feature>
<reference evidence="7 8" key="1">
    <citation type="submission" date="2019-05" db="EMBL/GenBank/DDBJ databases">
        <title>Arcobacter sp. nov., isolated from sea sediment.</title>
        <authorList>
            <person name="Kim W."/>
        </authorList>
    </citation>
    <scope>NUCLEOTIDE SEQUENCE [LARGE SCALE GENOMIC DNA]</scope>
    <source>
        <strain evidence="7 8">CAU 1517</strain>
    </source>
</reference>
<evidence type="ECO:0000256" key="5">
    <source>
        <dbReference type="SAM" id="Phobius"/>
    </source>
</evidence>
<dbReference type="GO" id="GO:0008643">
    <property type="term" value="P:carbohydrate transport"/>
    <property type="evidence" value="ECO:0007669"/>
    <property type="project" value="InterPro"/>
</dbReference>
<dbReference type="Gene3D" id="1.20.1250.20">
    <property type="entry name" value="MFS general substrate transporter like domains"/>
    <property type="match status" value="2"/>
</dbReference>
<feature type="transmembrane region" description="Helical" evidence="5">
    <location>
        <begin position="95"/>
        <end position="120"/>
    </location>
</feature>
<dbReference type="EMBL" id="VANU01000004">
    <property type="protein sequence ID" value="TLP37483.1"/>
    <property type="molecule type" value="Genomic_DNA"/>
</dbReference>
<accession>A0A5R8Y079</accession>
<dbReference type="InterPro" id="IPR020846">
    <property type="entry name" value="MFS_dom"/>
</dbReference>
<comment type="similarity">
    <text evidence="1">Belongs to the sodium:galactoside symporter (TC 2.A.2) family.</text>
</comment>
<dbReference type="PROSITE" id="PS50850">
    <property type="entry name" value="MFS"/>
    <property type="match status" value="1"/>
</dbReference>
<dbReference type="PANTHER" id="PTHR11328">
    <property type="entry name" value="MAJOR FACILITATOR SUPERFAMILY DOMAIN-CONTAINING PROTEIN"/>
    <property type="match status" value="1"/>
</dbReference>
<gene>
    <name evidence="7" type="ORF">FDK22_09140</name>
</gene>
<dbReference type="Proteomes" id="UP000308901">
    <property type="component" value="Unassembled WGS sequence"/>
</dbReference>
<evidence type="ECO:0000259" key="6">
    <source>
        <dbReference type="PROSITE" id="PS50850"/>
    </source>
</evidence>
<feature type="transmembrane region" description="Helical" evidence="5">
    <location>
        <begin position="251"/>
        <end position="267"/>
    </location>
</feature>
<keyword evidence="2 5" id="KW-0812">Transmembrane</keyword>
<dbReference type="SUPFAM" id="SSF103473">
    <property type="entry name" value="MFS general substrate transporter"/>
    <property type="match status" value="1"/>
</dbReference>
<dbReference type="GO" id="GO:0015293">
    <property type="term" value="F:symporter activity"/>
    <property type="evidence" value="ECO:0007669"/>
    <property type="project" value="InterPro"/>
</dbReference>
<feature type="transmembrane region" description="Helical" evidence="5">
    <location>
        <begin position="302"/>
        <end position="323"/>
    </location>
</feature>
<proteinExistence type="inferred from homology"/>
<sequence>MNYYYPLIAMPLAILGLPLYIYLPTYYAVDLNINITLVGVVLFLARLSDVFSDPLIGFLSDKSQRVLNSKKPIMFIGFLLATFSFYALINPIKEYALYFLIFFSILIYLGFSMIMVPYLTWVSEISDDYNEISSLNSNRELFTIIGLVLALIAPTMIDSQQLSQKLNLLFLLFIFLFTPLFLITLLKMKTKFTNNQTEIKLSILKLLYKEKEDYKYLQIGYFFNSLANAIPATLFILFIQVVIQDKNSNEWILIVYFLAGIIALPFWNKLSKSKGKKQVWVLSILLASISFFFVVFLKQGDILWFALISFVTGLSLGADIAFPTAIQSDIIQNSKYKQLSSTSFGIWTMLTKLALASSVMITFSILGLIGFDENNINQNMILTLSLLYALLPVILKLFSLYFILKFKERRK</sequence>
<dbReference type="OrthoDB" id="181905at2"/>
<dbReference type="PANTHER" id="PTHR11328:SF24">
    <property type="entry name" value="MAJOR FACILITATOR SUPERFAMILY (MFS) PROFILE DOMAIN-CONTAINING PROTEIN"/>
    <property type="match status" value="1"/>
</dbReference>
<feature type="transmembrane region" description="Helical" evidence="5">
    <location>
        <begin position="381"/>
        <end position="404"/>
    </location>
</feature>
<comment type="caution">
    <text evidence="7">The sequence shown here is derived from an EMBL/GenBank/DDBJ whole genome shotgun (WGS) entry which is preliminary data.</text>
</comment>
<evidence type="ECO:0000256" key="1">
    <source>
        <dbReference type="ARBA" id="ARBA00009617"/>
    </source>
</evidence>
<evidence type="ECO:0000313" key="7">
    <source>
        <dbReference type="EMBL" id="TLP37483.1"/>
    </source>
</evidence>
<keyword evidence="3 5" id="KW-1133">Transmembrane helix</keyword>
<dbReference type="GO" id="GO:0005886">
    <property type="term" value="C:plasma membrane"/>
    <property type="evidence" value="ECO:0007669"/>
    <property type="project" value="TreeGrafter"/>
</dbReference>
<keyword evidence="8" id="KW-1185">Reference proteome</keyword>
<keyword evidence="4 5" id="KW-0472">Membrane</keyword>
<name>A0A5R8Y079_9BACT</name>
<feature type="transmembrane region" description="Helical" evidence="5">
    <location>
        <begin position="219"/>
        <end position="239"/>
    </location>
</feature>
<dbReference type="InterPro" id="IPR036259">
    <property type="entry name" value="MFS_trans_sf"/>
</dbReference>
<dbReference type="Pfam" id="PF13347">
    <property type="entry name" value="MFS_2"/>
    <property type="match status" value="1"/>
</dbReference>
<evidence type="ECO:0000256" key="2">
    <source>
        <dbReference type="ARBA" id="ARBA00022692"/>
    </source>
</evidence>
<dbReference type="RefSeq" id="WP_138152628.1">
    <property type="nucleotide sequence ID" value="NZ_VANU01000004.1"/>
</dbReference>